<evidence type="ECO:0000256" key="6">
    <source>
        <dbReference type="ARBA" id="ARBA00023136"/>
    </source>
</evidence>
<dbReference type="EMBL" id="UHFG01000004">
    <property type="protein sequence ID" value="SUN47116.1"/>
    <property type="molecule type" value="Genomic_DNA"/>
</dbReference>
<keyword evidence="4 9" id="KW-0378">Hydrolase</keyword>
<dbReference type="GO" id="GO:0004252">
    <property type="term" value="F:serine-type endopeptidase activity"/>
    <property type="evidence" value="ECO:0007669"/>
    <property type="project" value="InterPro"/>
</dbReference>
<comment type="similarity">
    <text evidence="2">Belongs to the peptidase S54 family.</text>
</comment>
<evidence type="ECO:0000256" key="7">
    <source>
        <dbReference type="SAM" id="Phobius"/>
    </source>
</evidence>
<dbReference type="InterPro" id="IPR050925">
    <property type="entry name" value="Rhomboid_protease_S54"/>
</dbReference>
<evidence type="ECO:0000259" key="8">
    <source>
        <dbReference type="Pfam" id="PF01694"/>
    </source>
</evidence>
<dbReference type="InterPro" id="IPR022764">
    <property type="entry name" value="Peptidase_S54_rhomboid_dom"/>
</dbReference>
<dbReference type="RefSeq" id="WP_115245595.1">
    <property type="nucleotide sequence ID" value="NZ_UHFG01000004.1"/>
</dbReference>
<dbReference type="Proteomes" id="UP000254797">
    <property type="component" value="Unassembled WGS sequence"/>
</dbReference>
<accession>A0A380JRR8</accession>
<comment type="subcellular location">
    <subcellularLocation>
        <location evidence="1">Membrane</location>
        <topology evidence="1">Multi-pass membrane protein</topology>
    </subcellularLocation>
</comment>
<evidence type="ECO:0000313" key="9">
    <source>
        <dbReference type="EMBL" id="SUN47116.1"/>
    </source>
</evidence>
<keyword evidence="3 7" id="KW-0812">Transmembrane</keyword>
<feature type="domain" description="Peptidase S54 rhomboid" evidence="8">
    <location>
        <begin position="55"/>
        <end position="190"/>
    </location>
</feature>
<keyword evidence="6 7" id="KW-0472">Membrane</keyword>
<dbReference type="EC" id="3.4.21.105" evidence="9"/>
<evidence type="ECO:0000256" key="5">
    <source>
        <dbReference type="ARBA" id="ARBA00022989"/>
    </source>
</evidence>
<proteinExistence type="inferred from homology"/>
<feature type="transmembrane region" description="Helical" evidence="7">
    <location>
        <begin position="205"/>
        <end position="223"/>
    </location>
</feature>
<evidence type="ECO:0000256" key="1">
    <source>
        <dbReference type="ARBA" id="ARBA00004141"/>
    </source>
</evidence>
<dbReference type="Pfam" id="PF01694">
    <property type="entry name" value="Rhomboid"/>
    <property type="match status" value="1"/>
</dbReference>
<gene>
    <name evidence="9" type="primary">gluP</name>
    <name evidence="9" type="ORF">NCTC4670_00212</name>
</gene>
<dbReference type="InterPro" id="IPR035952">
    <property type="entry name" value="Rhomboid-like_sf"/>
</dbReference>
<feature type="transmembrane region" description="Helical" evidence="7">
    <location>
        <begin position="62"/>
        <end position="84"/>
    </location>
</feature>
<dbReference type="Gene3D" id="1.20.1540.10">
    <property type="entry name" value="Rhomboid-like"/>
    <property type="match status" value="1"/>
</dbReference>
<evidence type="ECO:0000256" key="4">
    <source>
        <dbReference type="ARBA" id="ARBA00022801"/>
    </source>
</evidence>
<feature type="transmembrane region" description="Helical" evidence="7">
    <location>
        <begin position="120"/>
        <end position="140"/>
    </location>
</feature>
<organism evidence="9 10">
    <name type="scientific">Streptococcus dysgalactiae subsp. dysgalactiae</name>
    <dbReference type="NCBI Taxonomy" id="99822"/>
    <lineage>
        <taxon>Bacteria</taxon>
        <taxon>Bacillati</taxon>
        <taxon>Bacillota</taxon>
        <taxon>Bacilli</taxon>
        <taxon>Lactobacillales</taxon>
        <taxon>Streptococcaceae</taxon>
        <taxon>Streptococcus</taxon>
    </lineage>
</organism>
<evidence type="ECO:0000256" key="3">
    <source>
        <dbReference type="ARBA" id="ARBA00022692"/>
    </source>
</evidence>
<dbReference type="PANTHER" id="PTHR43731:SF14">
    <property type="entry name" value="PRESENILIN-ASSOCIATED RHOMBOID-LIKE PROTEIN, MITOCHONDRIAL"/>
    <property type="match status" value="1"/>
</dbReference>
<protein>
    <submittedName>
        <fullName evidence="9">Integral membrane protein</fullName>
        <ecNumber evidence="9">3.4.21.105</ecNumber>
    </submittedName>
</protein>
<dbReference type="SUPFAM" id="SSF144091">
    <property type="entry name" value="Rhomboid-like"/>
    <property type="match status" value="1"/>
</dbReference>
<feature type="transmembrane region" description="Helical" evidence="7">
    <location>
        <begin position="96"/>
        <end position="114"/>
    </location>
</feature>
<dbReference type="AlphaFoldDB" id="A0A380JRR8"/>
<evidence type="ECO:0000313" key="10">
    <source>
        <dbReference type="Proteomes" id="UP000254797"/>
    </source>
</evidence>
<sequence length="224" mass="24593">MTHFLKEKPITIFFLLLTALVFMAMQLVYGSLATSSQAIYQFGGMYGLAVKAFPNQMWRLVTPIFVHIGWGHFFVNALPLYFVGQMAEEIWGSHRFLLLYVFSGIMGNAFTMWLTPETVAAGGSTSLFGLFAAIMVLGAFGNNQALRELGKAYQTLIIVNLVLNLVMPNVSMAGHVGGIVGGALLGLGFSNKFQKLRLKPLQKDLALLTYVLVLAAVLLLSFLY</sequence>
<dbReference type="PANTHER" id="PTHR43731">
    <property type="entry name" value="RHOMBOID PROTEASE"/>
    <property type="match status" value="1"/>
</dbReference>
<evidence type="ECO:0000256" key="2">
    <source>
        <dbReference type="ARBA" id="ARBA00009045"/>
    </source>
</evidence>
<keyword evidence="5 7" id="KW-1133">Transmembrane helix</keyword>
<dbReference type="GO" id="GO:0016020">
    <property type="term" value="C:membrane"/>
    <property type="evidence" value="ECO:0007669"/>
    <property type="project" value="UniProtKB-SubCell"/>
</dbReference>
<reference evidence="9 10" key="1">
    <citation type="submission" date="2018-06" db="EMBL/GenBank/DDBJ databases">
        <authorList>
            <consortium name="Pathogen Informatics"/>
            <person name="Doyle S."/>
        </authorList>
    </citation>
    <scope>NUCLEOTIDE SEQUENCE [LARGE SCALE GENOMIC DNA]</scope>
    <source>
        <strain evidence="9 10">NCTC4670</strain>
    </source>
</reference>
<name>A0A380JRR8_STRDY</name>